<organism evidence="1 2">
    <name type="scientific">Winogradskyella pelagia</name>
    <dbReference type="NCBI Taxonomy" id="2819984"/>
    <lineage>
        <taxon>Bacteria</taxon>
        <taxon>Pseudomonadati</taxon>
        <taxon>Bacteroidota</taxon>
        <taxon>Flavobacteriia</taxon>
        <taxon>Flavobacteriales</taxon>
        <taxon>Flavobacteriaceae</taxon>
        <taxon>Winogradskyella</taxon>
    </lineage>
</organism>
<protein>
    <submittedName>
        <fullName evidence="1">Uncharacterized protein</fullName>
    </submittedName>
</protein>
<sequence length="143" mass="16438">MRQIICIYFILFQTVLLIAQQNRIIKDSLSLSKDLPINGSMFFENMTISFSRVIQDSRCPKTVMCVRAGEADIELILNKKPRISETITIRIDASGFVSERNNLIAETDNYKLYAFSLSPYPIDSEPIDQKDYILEVVIKPKQK</sequence>
<comment type="caution">
    <text evidence="1">The sequence shown here is derived from an EMBL/GenBank/DDBJ whole genome shotgun (WGS) entry which is preliminary data.</text>
</comment>
<evidence type="ECO:0000313" key="2">
    <source>
        <dbReference type="Proteomes" id="UP000676776"/>
    </source>
</evidence>
<keyword evidence="2" id="KW-1185">Reference proteome</keyword>
<dbReference type="Proteomes" id="UP000676776">
    <property type="component" value="Unassembled WGS sequence"/>
</dbReference>
<reference evidence="1 2" key="1">
    <citation type="submission" date="2021-03" db="EMBL/GenBank/DDBJ databases">
        <title>Winogradskyella sp. nov., isolated from costal sediment.</title>
        <authorList>
            <person name="Gao C."/>
        </authorList>
    </citation>
    <scope>NUCLEOTIDE SEQUENCE [LARGE SCALE GENOMIC DNA]</scope>
    <source>
        <strain evidence="1 2">DF17</strain>
    </source>
</reference>
<proteinExistence type="predicted"/>
<accession>A0ABS3SXB1</accession>
<dbReference type="RefSeq" id="WP_208151915.1">
    <property type="nucleotide sequence ID" value="NZ_JAGEVF010000001.1"/>
</dbReference>
<gene>
    <name evidence="1" type="ORF">J4050_00145</name>
</gene>
<dbReference type="EMBL" id="JAGEVF010000001">
    <property type="protein sequence ID" value="MBO3115133.1"/>
    <property type="molecule type" value="Genomic_DNA"/>
</dbReference>
<evidence type="ECO:0000313" key="1">
    <source>
        <dbReference type="EMBL" id="MBO3115133.1"/>
    </source>
</evidence>
<name>A0ABS3SXB1_9FLAO</name>